<dbReference type="EMBL" id="CP036282">
    <property type="protein sequence ID" value="QDL53076.1"/>
    <property type="molecule type" value="Genomic_DNA"/>
</dbReference>
<reference evidence="7" key="2">
    <citation type="journal article" date="2020" name="Int. J. Syst. Evol. Microbiol.">
        <title>Genomic insights into a novel species Rhodoferax aquaticus sp. nov., isolated from freshwater.</title>
        <authorList>
            <person name="Li T."/>
            <person name="Zhuo Y."/>
            <person name="Jin C.Z."/>
            <person name="Wu X."/>
            <person name="Ko S.R."/>
            <person name="Jin F.J."/>
            <person name="Ahn C.Y."/>
            <person name="Oh H.M."/>
            <person name="Lee H.G."/>
            <person name="Jin L."/>
        </authorList>
    </citation>
    <scope>NUCLEOTIDE SEQUENCE [LARGE SCALE GENOMIC DNA]</scope>
    <source>
        <strain evidence="7">Gr-4</strain>
    </source>
</reference>
<evidence type="ECO:0000256" key="2">
    <source>
        <dbReference type="ARBA" id="ARBA00023125"/>
    </source>
</evidence>
<dbReference type="PRINTS" id="PR00455">
    <property type="entry name" value="HTHTETR"/>
</dbReference>
<evidence type="ECO:0000259" key="5">
    <source>
        <dbReference type="PROSITE" id="PS50977"/>
    </source>
</evidence>
<gene>
    <name evidence="6" type="ORF">EXZ61_02210</name>
</gene>
<keyword evidence="1" id="KW-0805">Transcription regulation</keyword>
<feature type="domain" description="HTH tetR-type" evidence="5">
    <location>
        <begin position="11"/>
        <end position="71"/>
    </location>
</feature>
<keyword evidence="3" id="KW-0804">Transcription</keyword>
<keyword evidence="7" id="KW-1185">Reference proteome</keyword>
<dbReference type="GO" id="GO:0003677">
    <property type="term" value="F:DNA binding"/>
    <property type="evidence" value="ECO:0007669"/>
    <property type="project" value="UniProtKB-UniRule"/>
</dbReference>
<dbReference type="PANTHER" id="PTHR47506:SF6">
    <property type="entry name" value="HTH-TYPE TRANSCRIPTIONAL REPRESSOR NEMR"/>
    <property type="match status" value="1"/>
</dbReference>
<keyword evidence="2 4" id="KW-0238">DNA-binding</keyword>
<proteinExistence type="predicted"/>
<dbReference type="SUPFAM" id="SSF48498">
    <property type="entry name" value="Tetracyclin repressor-like, C-terminal domain"/>
    <property type="match status" value="1"/>
</dbReference>
<dbReference type="InterPro" id="IPR036271">
    <property type="entry name" value="Tet_transcr_reg_TetR-rel_C_sf"/>
</dbReference>
<dbReference type="Pfam" id="PF00440">
    <property type="entry name" value="TetR_N"/>
    <property type="match status" value="1"/>
</dbReference>
<accession>A0A515EK96</accession>
<dbReference type="SUPFAM" id="SSF46689">
    <property type="entry name" value="Homeodomain-like"/>
    <property type="match status" value="1"/>
</dbReference>
<dbReference type="InterPro" id="IPR009057">
    <property type="entry name" value="Homeodomain-like_sf"/>
</dbReference>
<reference evidence="7" key="1">
    <citation type="submission" date="2019-02" db="EMBL/GenBank/DDBJ databases">
        <title>Complete genome sequence of Rhodoferax sp. Gr-4.</title>
        <authorList>
            <person name="Jin L."/>
        </authorList>
    </citation>
    <scope>NUCLEOTIDE SEQUENCE [LARGE SCALE GENOMIC DNA]</scope>
    <source>
        <strain evidence="7">Gr-4</strain>
    </source>
</reference>
<evidence type="ECO:0000256" key="4">
    <source>
        <dbReference type="PROSITE-ProRule" id="PRU00335"/>
    </source>
</evidence>
<protein>
    <submittedName>
        <fullName evidence="6">TetR/AcrR family transcriptional regulator</fullName>
    </submittedName>
</protein>
<dbReference type="Proteomes" id="UP000317365">
    <property type="component" value="Chromosome"/>
</dbReference>
<evidence type="ECO:0000256" key="3">
    <source>
        <dbReference type="ARBA" id="ARBA00023163"/>
    </source>
</evidence>
<evidence type="ECO:0000313" key="6">
    <source>
        <dbReference type="EMBL" id="QDL53076.1"/>
    </source>
</evidence>
<dbReference type="PANTHER" id="PTHR47506">
    <property type="entry name" value="TRANSCRIPTIONAL REGULATORY PROTEIN"/>
    <property type="match status" value="1"/>
</dbReference>
<evidence type="ECO:0000256" key="1">
    <source>
        <dbReference type="ARBA" id="ARBA00023015"/>
    </source>
</evidence>
<dbReference type="RefSeq" id="WP_142808598.1">
    <property type="nucleotide sequence ID" value="NZ_CP036282.1"/>
</dbReference>
<feature type="DNA-binding region" description="H-T-H motif" evidence="4">
    <location>
        <begin position="34"/>
        <end position="53"/>
    </location>
</feature>
<evidence type="ECO:0000313" key="7">
    <source>
        <dbReference type="Proteomes" id="UP000317365"/>
    </source>
</evidence>
<organism evidence="6 7">
    <name type="scientific">Rhodoferax aquaticus</name>
    <dbReference type="NCBI Taxonomy" id="2527691"/>
    <lineage>
        <taxon>Bacteria</taxon>
        <taxon>Pseudomonadati</taxon>
        <taxon>Pseudomonadota</taxon>
        <taxon>Betaproteobacteria</taxon>
        <taxon>Burkholderiales</taxon>
        <taxon>Comamonadaceae</taxon>
        <taxon>Rhodoferax</taxon>
    </lineage>
</organism>
<dbReference type="PROSITE" id="PS50977">
    <property type="entry name" value="HTH_TETR_2"/>
    <property type="match status" value="1"/>
</dbReference>
<dbReference type="InterPro" id="IPR001647">
    <property type="entry name" value="HTH_TetR"/>
</dbReference>
<dbReference type="Gene3D" id="1.10.357.10">
    <property type="entry name" value="Tetracycline Repressor, domain 2"/>
    <property type="match status" value="1"/>
</dbReference>
<dbReference type="AlphaFoldDB" id="A0A515EK96"/>
<name>A0A515EK96_9BURK</name>
<dbReference type="KEGG" id="rhg:EXZ61_02210"/>
<sequence>MSRLSRTESQAQTRTALMDAARTLFVQLGVNAASVDVIAERAGYSKGAFYSNFASKERILSALLAEHMRSYVLGLRELLDEAESFENLWERLRVYYRSKAADPTFEILSVEFQLLAVRNPDVRAIYLELCQEHVADLAGIMELACARLNLHLLIPAADIVDVLAALAQGVVLQSQLGRPEGAMPIEDLMLIVSRQLIGCEHWPTSTAKP</sequence>
<dbReference type="Gene3D" id="1.10.10.60">
    <property type="entry name" value="Homeodomain-like"/>
    <property type="match status" value="1"/>
</dbReference>